<dbReference type="Gene3D" id="1.20.120.940">
    <property type="entry name" value="Putative aromatic acid exporter, C-terminal domain"/>
    <property type="match status" value="1"/>
</dbReference>
<dbReference type="Pfam" id="PF11728">
    <property type="entry name" value="ArAE_1_C"/>
    <property type="match status" value="1"/>
</dbReference>
<evidence type="ECO:0000256" key="2">
    <source>
        <dbReference type="ARBA" id="ARBA00022475"/>
    </source>
</evidence>
<dbReference type="RefSeq" id="WP_091656372.1">
    <property type="nucleotide sequence ID" value="NZ_FONT01000001.1"/>
</dbReference>
<feature type="transmembrane region" description="Helical" evidence="7">
    <location>
        <begin position="83"/>
        <end position="110"/>
    </location>
</feature>
<sequence>MAKWRLGYRTVKTALGAALAVFIAQLFQLDFYISAGIITVLCISVTRKESIRVSWERIAACMIGIAIGSVLFTFLGYHPLSIAIIILLFIPTAVTLGLKKGIVTSIVIIFHLYLSQDITLQLLFNELILITIGVGVALLMNSYMPNSERELTWKQVELEDDIRKIWKEFASYLRDANISWDGREISRAASTIEEAKGLALINMENQFSRNDDYFYHYFTMRDKQLNVIERMLPFISTLDDTVIQGKKIAVFMEELSDAVSPGYTAGYFLVRLDELYHEIKAMDLPKTREEFEIRSSLFYILHELEQYLIIKKMFKPDPKRTHTVSGKRLYRDQEKGDNKNNYH</sequence>
<evidence type="ECO:0000313" key="9">
    <source>
        <dbReference type="EMBL" id="SFE31733.1"/>
    </source>
</evidence>
<evidence type="ECO:0000256" key="5">
    <source>
        <dbReference type="ARBA" id="ARBA00023136"/>
    </source>
</evidence>
<dbReference type="InterPro" id="IPR038323">
    <property type="entry name" value="ArAE_1_C_sf"/>
</dbReference>
<proteinExistence type="predicted"/>
<feature type="transmembrane region" description="Helical" evidence="7">
    <location>
        <begin position="58"/>
        <end position="77"/>
    </location>
</feature>
<dbReference type="GO" id="GO:0005886">
    <property type="term" value="C:plasma membrane"/>
    <property type="evidence" value="ECO:0007669"/>
    <property type="project" value="UniProtKB-SubCell"/>
</dbReference>
<feature type="transmembrane region" description="Helical" evidence="7">
    <location>
        <begin position="20"/>
        <end position="46"/>
    </location>
</feature>
<gene>
    <name evidence="9" type="ORF">SAMN05192532_101274</name>
</gene>
<dbReference type="PANTHER" id="PTHR40064">
    <property type="entry name" value="MEMBRANE PROTEIN-RELATED"/>
    <property type="match status" value="1"/>
</dbReference>
<dbReference type="PANTHER" id="PTHR40064:SF1">
    <property type="entry name" value="MEMBRANE PROTEIN"/>
    <property type="match status" value="1"/>
</dbReference>
<comment type="subcellular location">
    <subcellularLocation>
        <location evidence="1">Cell membrane</location>
        <topology evidence="1">Multi-pass membrane protein</topology>
    </subcellularLocation>
</comment>
<name>A0A1I1ZMC9_9BACI</name>
<dbReference type="Proteomes" id="UP000199516">
    <property type="component" value="Unassembled WGS sequence"/>
</dbReference>
<keyword evidence="4 7" id="KW-1133">Transmembrane helix</keyword>
<evidence type="ECO:0000256" key="3">
    <source>
        <dbReference type="ARBA" id="ARBA00022692"/>
    </source>
</evidence>
<reference evidence="9 10" key="1">
    <citation type="submission" date="2016-10" db="EMBL/GenBank/DDBJ databases">
        <authorList>
            <person name="de Groot N.N."/>
        </authorList>
    </citation>
    <scope>NUCLEOTIDE SEQUENCE [LARGE SCALE GENOMIC DNA]</scope>
    <source>
        <strain evidence="9 10">DSM 23995</strain>
    </source>
</reference>
<dbReference type="EMBL" id="FONT01000001">
    <property type="protein sequence ID" value="SFE31733.1"/>
    <property type="molecule type" value="Genomic_DNA"/>
</dbReference>
<evidence type="ECO:0000256" key="7">
    <source>
        <dbReference type="SAM" id="Phobius"/>
    </source>
</evidence>
<accession>A0A1I1ZMC9</accession>
<evidence type="ECO:0000256" key="4">
    <source>
        <dbReference type="ARBA" id="ARBA00022989"/>
    </source>
</evidence>
<dbReference type="InterPro" id="IPR021062">
    <property type="entry name" value="ArAE_1_C"/>
</dbReference>
<feature type="compositionally biased region" description="Basic and acidic residues" evidence="6">
    <location>
        <begin position="329"/>
        <end position="343"/>
    </location>
</feature>
<feature type="transmembrane region" description="Helical" evidence="7">
    <location>
        <begin position="122"/>
        <end position="144"/>
    </location>
</feature>
<dbReference type="AlphaFoldDB" id="A0A1I1ZMC9"/>
<evidence type="ECO:0000259" key="8">
    <source>
        <dbReference type="Pfam" id="PF11728"/>
    </source>
</evidence>
<dbReference type="InterPro" id="IPR052984">
    <property type="entry name" value="UPF0421"/>
</dbReference>
<keyword evidence="2" id="KW-1003">Cell membrane</keyword>
<evidence type="ECO:0000313" key="10">
    <source>
        <dbReference type="Proteomes" id="UP000199516"/>
    </source>
</evidence>
<protein>
    <submittedName>
        <fullName evidence="9">Uncharacterized membrane protein YgaE, UPF0421/DUF939 family</fullName>
    </submittedName>
</protein>
<organism evidence="9 10">
    <name type="scientific">Alteribacillus iranensis</name>
    <dbReference type="NCBI Taxonomy" id="930128"/>
    <lineage>
        <taxon>Bacteria</taxon>
        <taxon>Bacillati</taxon>
        <taxon>Bacillota</taxon>
        <taxon>Bacilli</taxon>
        <taxon>Bacillales</taxon>
        <taxon>Bacillaceae</taxon>
        <taxon>Alteribacillus</taxon>
    </lineage>
</organism>
<dbReference type="STRING" id="930128.SAMN05192532_101274"/>
<dbReference type="OrthoDB" id="357521at2"/>
<feature type="region of interest" description="Disordered" evidence="6">
    <location>
        <begin position="318"/>
        <end position="343"/>
    </location>
</feature>
<feature type="domain" description="Putative aromatic acid exporter C-terminal" evidence="8">
    <location>
        <begin position="148"/>
        <end position="312"/>
    </location>
</feature>
<keyword evidence="5 7" id="KW-0472">Membrane</keyword>
<evidence type="ECO:0000256" key="1">
    <source>
        <dbReference type="ARBA" id="ARBA00004651"/>
    </source>
</evidence>
<keyword evidence="3 7" id="KW-0812">Transmembrane</keyword>
<dbReference type="Pfam" id="PF06081">
    <property type="entry name" value="ArAE_1"/>
    <property type="match status" value="1"/>
</dbReference>
<evidence type="ECO:0000256" key="6">
    <source>
        <dbReference type="SAM" id="MobiDB-lite"/>
    </source>
</evidence>
<dbReference type="InterPro" id="IPR010343">
    <property type="entry name" value="ArAE_1"/>
</dbReference>
<keyword evidence="10" id="KW-1185">Reference proteome</keyword>